<dbReference type="NCBIfam" id="TIGR00281">
    <property type="entry name" value="SMC-Scp complex subunit ScpB"/>
    <property type="match status" value="1"/>
</dbReference>
<dbReference type="STRING" id="33007.HMPREF3198_01994"/>
<keyword evidence="2" id="KW-0132">Cell division</keyword>
<sequence>MNELLAQLEAILAIASEPVDEVDLAAALETPLGQVKAALETLKNEYEEQTPRPRGYRLRHVGGGWRLYSAPAYAPVVGKFITRGRRARLSRASLETLAVIAYRQPCSRSQIAQIRGVAVDSVVRTLLAHELIEEAGEAPSGAVLYRTTSLFLEQMGMNSLDELPPLSPFMPQSEDLDNMLAAMEDHDE</sequence>
<evidence type="ECO:0000256" key="3">
    <source>
        <dbReference type="ARBA" id="ARBA00022829"/>
    </source>
</evidence>
<comment type="caution">
    <text evidence="5">The sequence shown here is derived from an EMBL/GenBank/DDBJ whole genome shotgun (WGS) entry which is preliminary data.</text>
</comment>
<dbReference type="GO" id="GO:0051304">
    <property type="term" value="P:chromosome separation"/>
    <property type="evidence" value="ECO:0007669"/>
    <property type="project" value="InterPro"/>
</dbReference>
<dbReference type="RefSeq" id="WP_024331425.1">
    <property type="nucleotide sequence ID" value="NZ_JASOXK010000004.1"/>
</dbReference>
<dbReference type="SUPFAM" id="SSF46785">
    <property type="entry name" value="Winged helix' DNA-binding domain"/>
    <property type="match status" value="2"/>
</dbReference>
<dbReference type="InterPro" id="IPR036388">
    <property type="entry name" value="WH-like_DNA-bd_sf"/>
</dbReference>
<evidence type="ECO:0000313" key="5">
    <source>
        <dbReference type="EMBL" id="PKY71697.1"/>
    </source>
</evidence>
<evidence type="ECO:0000256" key="1">
    <source>
        <dbReference type="ARBA" id="ARBA00022490"/>
    </source>
</evidence>
<evidence type="ECO:0000256" key="4">
    <source>
        <dbReference type="ARBA" id="ARBA00023306"/>
    </source>
</evidence>
<dbReference type="Proteomes" id="UP000235122">
    <property type="component" value="Unassembled WGS sequence"/>
</dbReference>
<dbReference type="PIRSF" id="PIRSF019345">
    <property type="entry name" value="ScpB"/>
    <property type="match status" value="1"/>
</dbReference>
<dbReference type="InterPro" id="IPR036390">
    <property type="entry name" value="WH_DNA-bd_sf"/>
</dbReference>
<dbReference type="GeneID" id="35867089"/>
<dbReference type="Gene3D" id="1.10.10.10">
    <property type="entry name" value="Winged helix-like DNA-binding domain superfamily/Winged helix DNA-binding domain"/>
    <property type="match status" value="2"/>
</dbReference>
<keyword evidence="3" id="KW-0159">Chromosome partition</keyword>
<dbReference type="PANTHER" id="PTHR34298:SF2">
    <property type="entry name" value="SEGREGATION AND CONDENSATION PROTEIN B"/>
    <property type="match status" value="1"/>
</dbReference>
<keyword evidence="1" id="KW-0963">Cytoplasm</keyword>
<reference evidence="5 6" key="1">
    <citation type="submission" date="2017-12" db="EMBL/GenBank/DDBJ databases">
        <title>Phylogenetic diversity of female urinary microbiome.</title>
        <authorList>
            <person name="Thomas-White K."/>
            <person name="Wolfe A.J."/>
        </authorList>
    </citation>
    <scope>NUCLEOTIDE SEQUENCE [LARGE SCALE GENOMIC DNA]</scope>
    <source>
        <strain evidence="5 6">UMB0402</strain>
    </source>
</reference>
<dbReference type="AlphaFoldDB" id="A0A2I1IKR0"/>
<evidence type="ECO:0000313" key="6">
    <source>
        <dbReference type="Proteomes" id="UP000235122"/>
    </source>
</evidence>
<accession>A0A2I1IKR0</accession>
<evidence type="ECO:0000256" key="2">
    <source>
        <dbReference type="ARBA" id="ARBA00022618"/>
    </source>
</evidence>
<dbReference type="PANTHER" id="PTHR34298">
    <property type="entry name" value="SEGREGATION AND CONDENSATION PROTEIN B"/>
    <property type="match status" value="1"/>
</dbReference>
<proteinExistence type="predicted"/>
<organism evidence="5 6">
    <name type="scientific">Winkia neuii</name>
    <dbReference type="NCBI Taxonomy" id="33007"/>
    <lineage>
        <taxon>Bacteria</taxon>
        <taxon>Bacillati</taxon>
        <taxon>Actinomycetota</taxon>
        <taxon>Actinomycetes</taxon>
        <taxon>Actinomycetales</taxon>
        <taxon>Actinomycetaceae</taxon>
        <taxon>Winkia</taxon>
    </lineage>
</organism>
<dbReference type="Pfam" id="PF04079">
    <property type="entry name" value="SMC_ScpB"/>
    <property type="match status" value="1"/>
</dbReference>
<dbReference type="GO" id="GO:0051301">
    <property type="term" value="P:cell division"/>
    <property type="evidence" value="ECO:0007669"/>
    <property type="project" value="UniProtKB-KW"/>
</dbReference>
<name>A0A2I1IKR0_9ACTO</name>
<gene>
    <name evidence="5" type="primary">scpB</name>
    <name evidence="5" type="ORF">CYJ19_10825</name>
</gene>
<keyword evidence="6" id="KW-1185">Reference proteome</keyword>
<dbReference type="EMBL" id="PKKO01000006">
    <property type="protein sequence ID" value="PKY71697.1"/>
    <property type="molecule type" value="Genomic_DNA"/>
</dbReference>
<dbReference type="InterPro" id="IPR005234">
    <property type="entry name" value="ScpB_csome_segregation"/>
</dbReference>
<protein>
    <submittedName>
        <fullName evidence="5">SMC-Scp complex subunit ScpB</fullName>
    </submittedName>
</protein>
<keyword evidence="4" id="KW-0131">Cell cycle</keyword>